<gene>
    <name evidence="5" type="ORF">MTAB308_4298</name>
</gene>
<comment type="subcellular location">
    <subcellularLocation>
        <location evidence="1">Membrane</location>
    </subcellularLocation>
</comment>
<protein>
    <submittedName>
        <fullName evidence="5">Membrane protein</fullName>
    </submittedName>
</protein>
<evidence type="ECO:0000256" key="4">
    <source>
        <dbReference type="SAM" id="Phobius"/>
    </source>
</evidence>
<reference evidence="5 6" key="1">
    <citation type="submission" date="2017-01" db="EMBL/GenBank/DDBJ databases">
        <authorList>
            <consortium name="Urmite Genomes"/>
        </authorList>
    </citation>
    <scope>NUCLEOTIDE SEQUENCE [LARGE SCALE GENOMIC DNA]</scope>
    <source>
        <strain evidence="5 6">AB308</strain>
    </source>
</reference>
<evidence type="ECO:0000256" key="3">
    <source>
        <dbReference type="SAM" id="MobiDB-lite"/>
    </source>
</evidence>
<feature type="transmembrane region" description="Helical" evidence="4">
    <location>
        <begin position="87"/>
        <end position="109"/>
    </location>
</feature>
<evidence type="ECO:0000256" key="1">
    <source>
        <dbReference type="ARBA" id="ARBA00004370"/>
    </source>
</evidence>
<dbReference type="PANTHER" id="PTHR37042:SF4">
    <property type="entry name" value="OUTER MEMBRANE PROTEIN RV1973"/>
    <property type="match status" value="1"/>
</dbReference>
<proteinExistence type="predicted"/>
<dbReference type="Proteomes" id="UP000241595">
    <property type="component" value="Unassembled WGS sequence"/>
</dbReference>
<evidence type="ECO:0000313" key="5">
    <source>
        <dbReference type="EMBL" id="SPM30789.1"/>
    </source>
</evidence>
<keyword evidence="6" id="KW-1185">Reference proteome</keyword>
<sequence length="242" mass="25722">VPRRKLPAGATDAGDRLVVAPSPPPPPPLTEIPEAAEVAEAEARAEAARARALRLRQQLDGAPGDDNGAEESARSRRWRPRRPSRKAMAAVAAVGVVCASLAGSGYLVWHHRGVAQERQRSSEFAAAARNAIVTMMTIDASKAREDLQRFVDDTTGTFKVSILMGGEDAVKAVEQSKVNSTGSVQAAAVQSMSQDSAVVLVAAKSEIIKPGQAKPESRSMRIVVTVERDAGQLKISRLEFVP</sequence>
<accession>A0A2U3NGY6</accession>
<dbReference type="AlphaFoldDB" id="A0A2U3NGY6"/>
<dbReference type="GO" id="GO:0016020">
    <property type="term" value="C:membrane"/>
    <property type="evidence" value="ECO:0007669"/>
    <property type="project" value="UniProtKB-SubCell"/>
</dbReference>
<feature type="region of interest" description="Disordered" evidence="3">
    <location>
        <begin position="52"/>
        <end position="84"/>
    </location>
</feature>
<feature type="region of interest" description="Disordered" evidence="3">
    <location>
        <begin position="1"/>
        <end position="29"/>
    </location>
</feature>
<evidence type="ECO:0000256" key="2">
    <source>
        <dbReference type="ARBA" id="ARBA00023136"/>
    </source>
</evidence>
<keyword evidence="2 4" id="KW-0472">Membrane</keyword>
<dbReference type="PANTHER" id="PTHR37042">
    <property type="entry name" value="OUTER MEMBRANE PROTEIN RV1973"/>
    <property type="match status" value="1"/>
</dbReference>
<dbReference type="EMBL" id="FTRV01000015">
    <property type="protein sequence ID" value="SPM30789.1"/>
    <property type="molecule type" value="Genomic_DNA"/>
</dbReference>
<feature type="compositionally biased region" description="Basic residues" evidence="3">
    <location>
        <begin position="75"/>
        <end position="84"/>
    </location>
</feature>
<keyword evidence="4" id="KW-0812">Transmembrane</keyword>
<keyword evidence="4" id="KW-1133">Transmembrane helix</keyword>
<feature type="non-terminal residue" evidence="5">
    <location>
        <position position="1"/>
    </location>
</feature>
<evidence type="ECO:0000313" key="6">
    <source>
        <dbReference type="Proteomes" id="UP000241595"/>
    </source>
</evidence>
<organism evidence="5 6">
    <name type="scientific">Mycobacterium terramassiliense</name>
    <dbReference type="NCBI Taxonomy" id="1841859"/>
    <lineage>
        <taxon>Bacteria</taxon>
        <taxon>Bacillati</taxon>
        <taxon>Actinomycetota</taxon>
        <taxon>Actinomycetes</taxon>
        <taxon>Mycobacteriales</taxon>
        <taxon>Mycobacteriaceae</taxon>
        <taxon>Mycobacterium</taxon>
    </lineage>
</organism>
<name>A0A2U3NGY6_9MYCO</name>
<dbReference type="STRING" id="1841859.GCA_900157385_04299"/>